<accession>A0AAJ4DNB6</accession>
<dbReference type="Proteomes" id="UP000326061">
    <property type="component" value="Chromosome"/>
</dbReference>
<organism evidence="1 2">
    <name type="scientific">Sulfurimonas xiamenensis</name>
    <dbReference type="NCBI Taxonomy" id="2590021"/>
    <lineage>
        <taxon>Bacteria</taxon>
        <taxon>Pseudomonadati</taxon>
        <taxon>Campylobacterota</taxon>
        <taxon>Epsilonproteobacteria</taxon>
        <taxon>Campylobacterales</taxon>
        <taxon>Sulfurimonadaceae</taxon>
        <taxon>Sulfurimonas</taxon>
    </lineage>
</organism>
<dbReference type="EMBL" id="CP041166">
    <property type="protein sequence ID" value="QFR44063.1"/>
    <property type="molecule type" value="Genomic_DNA"/>
</dbReference>
<proteinExistence type="predicted"/>
<evidence type="ECO:0008006" key="3">
    <source>
        <dbReference type="Google" id="ProtNLM"/>
    </source>
</evidence>
<reference evidence="2" key="1">
    <citation type="submission" date="2019-06" db="EMBL/GenBank/DDBJ databases">
        <title>Sulfurimonas gotlandica sp. nov., a chemoautotrophic and psychrotolerant epsilonproteobacterium isolated from a pelagic redoxcline, and an emended description of the genus Sulfurimonas.</title>
        <authorList>
            <person name="Wang S."/>
            <person name="Jiang L."/>
            <person name="Shao Z."/>
        </authorList>
    </citation>
    <scope>NUCLEOTIDE SEQUENCE [LARGE SCALE GENOMIC DNA]</scope>
    <source>
        <strain evidence="2">1-1N</strain>
    </source>
</reference>
<dbReference type="KEGG" id="suln:FJR47_09090"/>
<sequence>MVKIFILTKRSIFLIVLVSNTINPLLASPLYTDSVSQSYQERAISYLDIQNSLTSKGLQKEIAEAKVKKLFKEDTSLKLAYLYKHPDLALSKNIVIDTFAKQALFDKYCDLNSYDSLVGFVQSIHPNLDKKQLSAIKQIAKLS</sequence>
<protein>
    <recommendedName>
        <fullName evidence="3">DUF4476 domain-containing protein</fullName>
    </recommendedName>
</protein>
<dbReference type="AlphaFoldDB" id="A0AAJ4DNB6"/>
<name>A0AAJ4DNB6_9BACT</name>
<evidence type="ECO:0000313" key="2">
    <source>
        <dbReference type="Proteomes" id="UP000326061"/>
    </source>
</evidence>
<evidence type="ECO:0000313" key="1">
    <source>
        <dbReference type="EMBL" id="QFR44063.1"/>
    </source>
</evidence>
<dbReference type="RefSeq" id="WP_152300123.1">
    <property type="nucleotide sequence ID" value="NZ_CP041166.1"/>
</dbReference>
<keyword evidence="2" id="KW-1185">Reference proteome</keyword>
<gene>
    <name evidence="1" type="ORF">FJR47_09090</name>
</gene>